<evidence type="ECO:0000313" key="1">
    <source>
        <dbReference type="EMBL" id="WTQ83339.1"/>
    </source>
</evidence>
<proteinExistence type="predicted"/>
<accession>A0ABZ1KUD3</accession>
<dbReference type="GeneID" id="97283733"/>
<dbReference type="Proteomes" id="UP001622557">
    <property type="component" value="Chromosome"/>
</dbReference>
<sequence length="179" mass="19684">MDQLDAEPSEVWILDVESLEMTSDEVVKELQDLTWRPGARFPLMSNISARQGILNWGASSSLSQFLLEMSAGGLGGIEAAGIAAAIRYTYGKFRDRSQGDPWGESISEDVALAQAKARIVEHYGVAEDALSVQRAETNAADKRFEFTFAHTDGRLFGAEVGVIKDSPTCMRLWREAPRT</sequence>
<dbReference type="EMBL" id="CP108164">
    <property type="protein sequence ID" value="WTQ83339.1"/>
    <property type="molecule type" value="Genomic_DNA"/>
</dbReference>
<reference evidence="1 2" key="1">
    <citation type="submission" date="2022-10" db="EMBL/GenBank/DDBJ databases">
        <title>The complete genomes of actinobacterial strains from the NBC collection.</title>
        <authorList>
            <person name="Joergensen T.S."/>
            <person name="Alvarez Arevalo M."/>
            <person name="Sterndorff E.B."/>
            <person name="Faurdal D."/>
            <person name="Vuksanovic O."/>
            <person name="Mourched A.-S."/>
            <person name="Charusanti P."/>
            <person name="Shaw S."/>
            <person name="Blin K."/>
            <person name="Weber T."/>
        </authorList>
    </citation>
    <scope>NUCLEOTIDE SEQUENCE [LARGE SCALE GENOMIC DNA]</scope>
    <source>
        <strain evidence="1 2">NBC_00156</strain>
    </source>
</reference>
<keyword evidence="2" id="KW-1185">Reference proteome</keyword>
<dbReference type="RefSeq" id="WP_405449991.1">
    <property type="nucleotide sequence ID" value="NZ_CP108164.1"/>
</dbReference>
<protein>
    <submittedName>
        <fullName evidence="1">Uncharacterized protein</fullName>
    </submittedName>
</protein>
<gene>
    <name evidence="1" type="ORF">OG350_24890</name>
</gene>
<evidence type="ECO:0000313" key="2">
    <source>
        <dbReference type="Proteomes" id="UP001622557"/>
    </source>
</evidence>
<organism evidence="1 2">
    <name type="scientific">Streptomyces achromogenes</name>
    <dbReference type="NCBI Taxonomy" id="67255"/>
    <lineage>
        <taxon>Bacteria</taxon>
        <taxon>Bacillati</taxon>
        <taxon>Actinomycetota</taxon>
        <taxon>Actinomycetes</taxon>
        <taxon>Kitasatosporales</taxon>
        <taxon>Streptomycetaceae</taxon>
        <taxon>Streptomyces</taxon>
    </lineage>
</organism>
<name>A0ABZ1KUD3_STRAH</name>